<dbReference type="AlphaFoldDB" id="A0A6J5TUH5"/>
<organism evidence="1 2">
    <name type="scientific">Prunus armeniaca</name>
    <name type="common">Apricot</name>
    <name type="synonym">Armeniaca vulgaris</name>
    <dbReference type="NCBI Taxonomy" id="36596"/>
    <lineage>
        <taxon>Eukaryota</taxon>
        <taxon>Viridiplantae</taxon>
        <taxon>Streptophyta</taxon>
        <taxon>Embryophyta</taxon>
        <taxon>Tracheophyta</taxon>
        <taxon>Spermatophyta</taxon>
        <taxon>Magnoliopsida</taxon>
        <taxon>eudicotyledons</taxon>
        <taxon>Gunneridae</taxon>
        <taxon>Pentapetalae</taxon>
        <taxon>rosids</taxon>
        <taxon>fabids</taxon>
        <taxon>Rosales</taxon>
        <taxon>Rosaceae</taxon>
        <taxon>Amygdaloideae</taxon>
        <taxon>Amygdaleae</taxon>
        <taxon>Prunus</taxon>
    </lineage>
</organism>
<dbReference type="EMBL" id="CAEKDK010000001">
    <property type="protein sequence ID" value="CAB4267429.1"/>
    <property type="molecule type" value="Genomic_DNA"/>
</dbReference>
<dbReference type="Proteomes" id="UP000507222">
    <property type="component" value="Unassembled WGS sequence"/>
</dbReference>
<sequence>MGVEEWTKRDSEITIMPCLSELFSHHCISETFRALPTRQCRVGQDFCYEPDIRIIRAWVNCLAHDENICLRSIYNLEMDFLFVVTGALFVAWEGGKSEYDPKFHFNSPSSVIKLLKGYMRDSMEANGVV</sequence>
<reference evidence="1 2" key="1">
    <citation type="submission" date="2020-05" db="EMBL/GenBank/DDBJ databases">
        <authorList>
            <person name="Campoy J."/>
            <person name="Schneeberger K."/>
            <person name="Spophaly S."/>
        </authorList>
    </citation>
    <scope>NUCLEOTIDE SEQUENCE [LARGE SCALE GENOMIC DNA]</scope>
    <source>
        <strain evidence="1">PruArmRojPasFocal</strain>
    </source>
</reference>
<gene>
    <name evidence="1" type="ORF">CURHAP_LOCUS10100</name>
</gene>
<evidence type="ECO:0000313" key="1">
    <source>
        <dbReference type="EMBL" id="CAB4267429.1"/>
    </source>
</evidence>
<protein>
    <submittedName>
        <fullName evidence="1">Uncharacterized protein</fullName>
    </submittedName>
</protein>
<name>A0A6J5TUH5_PRUAR</name>
<accession>A0A6J5TUH5</accession>
<evidence type="ECO:0000313" key="2">
    <source>
        <dbReference type="Proteomes" id="UP000507222"/>
    </source>
</evidence>
<proteinExistence type="predicted"/>